<keyword evidence="2" id="KW-1133">Transmembrane helix</keyword>
<dbReference type="AlphaFoldDB" id="A0A9X1WEU5"/>
<gene>
    <name evidence="3" type="ORF">MUN33_00310</name>
</gene>
<evidence type="ECO:0000313" key="3">
    <source>
        <dbReference type="EMBL" id="MCJ7857166.1"/>
    </source>
</evidence>
<dbReference type="InterPro" id="IPR046096">
    <property type="entry name" value="DUF6114"/>
</dbReference>
<feature type="compositionally biased region" description="Basic and acidic residues" evidence="1">
    <location>
        <begin position="38"/>
        <end position="49"/>
    </location>
</feature>
<feature type="region of interest" description="Disordered" evidence="1">
    <location>
        <begin position="1"/>
        <end position="49"/>
    </location>
</feature>
<dbReference type="RefSeq" id="WP_244802918.1">
    <property type="nucleotide sequence ID" value="NZ_JALIEA010000005.1"/>
</dbReference>
<reference evidence="3" key="1">
    <citation type="submission" date="2022-04" db="EMBL/GenBank/DDBJ databases">
        <title>Corynebacterium kalidii LD5P10.</title>
        <authorList>
            <person name="Sun J.Q."/>
        </authorList>
    </citation>
    <scope>NUCLEOTIDE SEQUENCE</scope>
    <source>
        <strain evidence="3">LD5P10</strain>
    </source>
</reference>
<sequence length="476" mass="49941">MSDDSTTPPGVNGAGGVSDDTTSTETVETTEASGTTEPRSEKLEKQNRRFSTWRKERPFGAGLLMMLAGIVIMAPAYLSFEISNIQIQISTMGGVSTLVIGILLITCGLMCWFRGEGRILAGVAALILSILALWQSNFGGFGIGLILGLIGGALALAWDPQSREDAKTEKAAKKAAKKSGKGGGNGTAGTAAGAGAGAKSVIAVLAAVAVGVGVQTPEARAQIPGLPEFQLPELPIPGQGNGDGNGTGDGGTDGTPGDNSPRLPSLPPLPEAPDLNLPEFRMPDGNRLQEDLDNSLEKLGVEIPGLNVAPPAPVSTMQPPYGGTFTIKTDTAKMTPGMKLSYVTLDTLQGPKKALRIDADQAVMENLRVQFPNSLGTDLLDDTEGATSTLTGNFHIFVQELTMTLELLGVDTMIPVTINADWAPDDIAKELSKIGLGLPDLLSGKTRVLDVRLETYHVMADHMDYPHKNIGPWHEN</sequence>
<evidence type="ECO:0000256" key="2">
    <source>
        <dbReference type="SAM" id="Phobius"/>
    </source>
</evidence>
<keyword evidence="2" id="KW-0812">Transmembrane</keyword>
<feature type="transmembrane region" description="Helical" evidence="2">
    <location>
        <begin position="119"/>
        <end position="135"/>
    </location>
</feature>
<dbReference type="Proteomes" id="UP001139207">
    <property type="component" value="Unassembled WGS sequence"/>
</dbReference>
<protein>
    <submittedName>
        <fullName evidence="3">DUF6114 domain-containing protein</fullName>
    </submittedName>
</protein>
<feature type="transmembrane region" description="Helical" evidence="2">
    <location>
        <begin position="58"/>
        <end position="80"/>
    </location>
</feature>
<keyword evidence="4" id="KW-1185">Reference proteome</keyword>
<feature type="region of interest" description="Disordered" evidence="1">
    <location>
        <begin position="166"/>
        <end position="190"/>
    </location>
</feature>
<dbReference type="EMBL" id="JALIEA010000005">
    <property type="protein sequence ID" value="MCJ7857166.1"/>
    <property type="molecule type" value="Genomic_DNA"/>
</dbReference>
<feature type="compositionally biased region" description="Gly residues" evidence="1">
    <location>
        <begin position="181"/>
        <end position="190"/>
    </location>
</feature>
<dbReference type="Pfam" id="PF19609">
    <property type="entry name" value="DUF6114"/>
    <property type="match status" value="1"/>
</dbReference>
<feature type="compositionally biased region" description="Low complexity" evidence="1">
    <location>
        <begin position="17"/>
        <end position="37"/>
    </location>
</feature>
<accession>A0A9X1WEU5</accession>
<proteinExistence type="predicted"/>
<organism evidence="3 4">
    <name type="scientific">Corynebacterium kalidii</name>
    <dbReference type="NCBI Taxonomy" id="2931982"/>
    <lineage>
        <taxon>Bacteria</taxon>
        <taxon>Bacillati</taxon>
        <taxon>Actinomycetota</taxon>
        <taxon>Actinomycetes</taxon>
        <taxon>Mycobacteriales</taxon>
        <taxon>Corynebacteriaceae</taxon>
        <taxon>Corynebacterium</taxon>
    </lineage>
</organism>
<comment type="caution">
    <text evidence="3">The sequence shown here is derived from an EMBL/GenBank/DDBJ whole genome shotgun (WGS) entry which is preliminary data.</text>
</comment>
<evidence type="ECO:0000313" key="4">
    <source>
        <dbReference type="Proteomes" id="UP001139207"/>
    </source>
</evidence>
<feature type="transmembrane region" description="Helical" evidence="2">
    <location>
        <begin position="141"/>
        <end position="158"/>
    </location>
</feature>
<feature type="region of interest" description="Disordered" evidence="1">
    <location>
        <begin position="229"/>
        <end position="288"/>
    </location>
</feature>
<name>A0A9X1WEU5_9CORY</name>
<evidence type="ECO:0000256" key="1">
    <source>
        <dbReference type="SAM" id="MobiDB-lite"/>
    </source>
</evidence>
<keyword evidence="2" id="KW-0472">Membrane</keyword>
<feature type="transmembrane region" description="Helical" evidence="2">
    <location>
        <begin position="92"/>
        <end position="112"/>
    </location>
</feature>
<feature type="compositionally biased region" description="Gly residues" evidence="1">
    <location>
        <begin position="239"/>
        <end position="254"/>
    </location>
</feature>